<proteinExistence type="predicted"/>
<reference evidence="2" key="1">
    <citation type="journal article" date="2020" name="J Insects Food Feed">
        <title>The yellow mealworm (Tenebrio molitor) genome: a resource for the emerging insects as food and feed industry.</title>
        <authorList>
            <person name="Eriksson T."/>
            <person name="Andere A."/>
            <person name="Kelstrup H."/>
            <person name="Emery V."/>
            <person name="Picard C."/>
        </authorList>
    </citation>
    <scope>NUCLEOTIDE SEQUENCE</scope>
    <source>
        <strain evidence="2">Stoneville</strain>
        <tissue evidence="2">Whole head</tissue>
    </source>
</reference>
<protein>
    <submittedName>
        <fullName evidence="2">Uncharacterized protein</fullName>
    </submittedName>
</protein>
<evidence type="ECO:0000313" key="2">
    <source>
        <dbReference type="EMBL" id="KAH0821882.1"/>
    </source>
</evidence>
<name>A0A8J6HWK8_TENMO</name>
<feature type="region of interest" description="Disordered" evidence="1">
    <location>
        <begin position="1"/>
        <end position="23"/>
    </location>
</feature>
<evidence type="ECO:0000313" key="3">
    <source>
        <dbReference type="Proteomes" id="UP000719412"/>
    </source>
</evidence>
<sequence>MNSTHNMDNPQTEQPPTMSNTKSPKKEQAIILAVTADLKLVDYVRPIANIVGAKHIIFASRISNNRICIYLDSVELVDSLIAQYKSVQINEYEVNIRRLITPSQRIILSNVCPSIPNEVLINEIKRIGYTTLSPMTHLRAGIRDEELTHILSFKRQIFVQPNDTITLPSSLVIKVQGHIASQCTAPPTQQDNAPEINPDTNKENQEDTVQNNMDCEDNDTRKGIEKMIGQKRAATSSSASVPHDSTENDLEETTVFKGPQQQKKRLKKDAYAEQMKSNDDKLQTIHTFMNNLTEPTKIEASKVVHFFRNASGCKDPLALVEEFTDDIDHFLDLLAKLHSHFKDKGMKQRCTKYRNRIAKQCIHRKQPLTEVSDTEESCTDSSLSSLN</sequence>
<dbReference type="Proteomes" id="UP000719412">
    <property type="component" value="Unassembled WGS sequence"/>
</dbReference>
<evidence type="ECO:0000256" key="1">
    <source>
        <dbReference type="SAM" id="MobiDB-lite"/>
    </source>
</evidence>
<comment type="caution">
    <text evidence="2">The sequence shown here is derived from an EMBL/GenBank/DDBJ whole genome shotgun (WGS) entry which is preliminary data.</text>
</comment>
<organism evidence="2 3">
    <name type="scientific">Tenebrio molitor</name>
    <name type="common">Yellow mealworm beetle</name>
    <dbReference type="NCBI Taxonomy" id="7067"/>
    <lineage>
        <taxon>Eukaryota</taxon>
        <taxon>Metazoa</taxon>
        <taxon>Ecdysozoa</taxon>
        <taxon>Arthropoda</taxon>
        <taxon>Hexapoda</taxon>
        <taxon>Insecta</taxon>
        <taxon>Pterygota</taxon>
        <taxon>Neoptera</taxon>
        <taxon>Endopterygota</taxon>
        <taxon>Coleoptera</taxon>
        <taxon>Polyphaga</taxon>
        <taxon>Cucujiformia</taxon>
        <taxon>Tenebrionidae</taxon>
        <taxon>Tenebrio</taxon>
    </lineage>
</organism>
<feature type="compositionally biased region" description="Polar residues" evidence="1">
    <location>
        <begin position="183"/>
        <end position="192"/>
    </location>
</feature>
<feature type="region of interest" description="Disordered" evidence="1">
    <location>
        <begin position="183"/>
        <end position="265"/>
    </location>
</feature>
<feature type="compositionally biased region" description="Polar residues" evidence="1">
    <location>
        <begin position="1"/>
        <end position="22"/>
    </location>
</feature>
<gene>
    <name evidence="2" type="ORF">GEV33_000908</name>
</gene>
<accession>A0A8J6HWK8</accession>
<reference evidence="2" key="2">
    <citation type="submission" date="2021-08" db="EMBL/GenBank/DDBJ databases">
        <authorList>
            <person name="Eriksson T."/>
        </authorList>
    </citation>
    <scope>NUCLEOTIDE SEQUENCE</scope>
    <source>
        <strain evidence="2">Stoneville</strain>
        <tissue evidence="2">Whole head</tissue>
    </source>
</reference>
<dbReference type="EMBL" id="JABDTM020005661">
    <property type="protein sequence ID" value="KAH0821882.1"/>
    <property type="molecule type" value="Genomic_DNA"/>
</dbReference>
<dbReference type="AlphaFoldDB" id="A0A8J6HWK8"/>
<keyword evidence="3" id="KW-1185">Reference proteome</keyword>